<keyword evidence="5 6" id="KW-0472">Membrane</keyword>
<evidence type="ECO:0000256" key="1">
    <source>
        <dbReference type="ARBA" id="ARBA00004651"/>
    </source>
</evidence>
<evidence type="ECO:0000256" key="3">
    <source>
        <dbReference type="ARBA" id="ARBA00022692"/>
    </source>
</evidence>
<reference evidence="7 8" key="1">
    <citation type="submission" date="2024-11" db="EMBL/GenBank/DDBJ databases">
        <title>Identification and Characterization of a Novel Fosfomycin Bacillithiol Transferase FosB8 in Paenibacillus illinoisensis.</title>
        <authorList>
            <person name="Lu W."/>
        </authorList>
    </citation>
    <scope>NUCLEOTIDE SEQUENCE [LARGE SCALE GENOMIC DNA]</scope>
    <source>
        <strain evidence="7 8">WP77</strain>
    </source>
</reference>
<organism evidence="7 8">
    <name type="scientific">Paenibacillus illinoisensis</name>
    <dbReference type="NCBI Taxonomy" id="59845"/>
    <lineage>
        <taxon>Bacteria</taxon>
        <taxon>Bacillati</taxon>
        <taxon>Bacillota</taxon>
        <taxon>Bacilli</taxon>
        <taxon>Bacillales</taxon>
        <taxon>Paenibacillaceae</taxon>
        <taxon>Paenibacillus</taxon>
    </lineage>
</organism>
<keyword evidence="3 6" id="KW-0812">Transmembrane</keyword>
<feature type="transmembrane region" description="Helical" evidence="6">
    <location>
        <begin position="196"/>
        <end position="218"/>
    </location>
</feature>
<comment type="caution">
    <text evidence="7">The sequence shown here is derived from an EMBL/GenBank/DDBJ whole genome shotgun (WGS) entry which is preliminary data.</text>
</comment>
<dbReference type="Proteomes" id="UP001618531">
    <property type="component" value="Unassembled WGS sequence"/>
</dbReference>
<keyword evidence="4 6" id="KW-1133">Transmembrane helix</keyword>
<keyword evidence="2" id="KW-1003">Cell membrane</keyword>
<name>A0ABW8HYB6_9BACL</name>
<gene>
    <name evidence="7" type="ORF">ACINKY_19890</name>
</gene>
<sequence length="269" mass="30239">MNINTHIHYHHGTELDHMAGIVPQLILALPFALAFGMYIYAAVRSIRKKSWPIYRTVLWSIGTLLAVMAVAGPLADLAHTDFVAHMFSHLLLGMLAPLLMVLSAPMTLLLKSLSTPLARRLTRLLRSWPSRILTHPMITSLLNIGGLWILYTTNVYSLMHENTLLYLVVHFHIFAAGYLFTMSIIYIDPMPHRLSFLYRSIILVISLAGHGMLSKLIYAHPPTGVPLDQARVGGMLMYYGGDAVDIVIIFILCLHWFRATRPRTGLIMS</sequence>
<evidence type="ECO:0000256" key="5">
    <source>
        <dbReference type="ARBA" id="ARBA00023136"/>
    </source>
</evidence>
<evidence type="ECO:0000256" key="2">
    <source>
        <dbReference type="ARBA" id="ARBA00022475"/>
    </source>
</evidence>
<evidence type="ECO:0000313" key="8">
    <source>
        <dbReference type="Proteomes" id="UP001618531"/>
    </source>
</evidence>
<evidence type="ECO:0000256" key="4">
    <source>
        <dbReference type="ARBA" id="ARBA00022989"/>
    </source>
</evidence>
<evidence type="ECO:0000313" key="7">
    <source>
        <dbReference type="EMBL" id="MFK0524463.1"/>
    </source>
</evidence>
<feature type="transmembrane region" description="Helical" evidence="6">
    <location>
        <begin position="163"/>
        <end position="187"/>
    </location>
</feature>
<protein>
    <submittedName>
        <fullName evidence="7">Cytochrome c oxidase assembly protein</fullName>
    </submittedName>
</protein>
<proteinExistence type="predicted"/>
<dbReference type="EMBL" id="JBIYSL010000004">
    <property type="protein sequence ID" value="MFK0524463.1"/>
    <property type="molecule type" value="Genomic_DNA"/>
</dbReference>
<feature type="transmembrane region" description="Helical" evidence="6">
    <location>
        <begin position="87"/>
        <end position="111"/>
    </location>
</feature>
<comment type="subcellular location">
    <subcellularLocation>
        <location evidence="1">Cell membrane</location>
        <topology evidence="1">Multi-pass membrane protein</topology>
    </subcellularLocation>
</comment>
<dbReference type="Pfam" id="PF09678">
    <property type="entry name" value="Caa3_CtaG"/>
    <property type="match status" value="1"/>
</dbReference>
<dbReference type="InterPro" id="IPR019108">
    <property type="entry name" value="Caa3_assmbl_CtaG-rel"/>
</dbReference>
<feature type="transmembrane region" description="Helical" evidence="6">
    <location>
        <begin position="132"/>
        <end position="151"/>
    </location>
</feature>
<feature type="transmembrane region" description="Helical" evidence="6">
    <location>
        <begin position="238"/>
        <end position="257"/>
    </location>
</feature>
<feature type="transmembrane region" description="Helical" evidence="6">
    <location>
        <begin position="53"/>
        <end position="75"/>
    </location>
</feature>
<keyword evidence="8" id="KW-1185">Reference proteome</keyword>
<dbReference type="RefSeq" id="WP_402876971.1">
    <property type="nucleotide sequence ID" value="NZ_JBIYSL010000004.1"/>
</dbReference>
<evidence type="ECO:0000256" key="6">
    <source>
        <dbReference type="SAM" id="Phobius"/>
    </source>
</evidence>
<feature type="transmembrane region" description="Helical" evidence="6">
    <location>
        <begin position="21"/>
        <end position="41"/>
    </location>
</feature>
<accession>A0ABW8HYB6</accession>